<evidence type="ECO:0000313" key="1">
    <source>
        <dbReference type="EMBL" id="OBY51123.1"/>
    </source>
</evidence>
<proteinExistence type="predicted"/>
<reference evidence="1 2" key="1">
    <citation type="submission" date="2016-06" db="EMBL/GenBank/DDBJ databases">
        <title>Simultaneous identification of Haemophilus influenzae and Haemophilus haemolyticus using TaqMan real-time PCR.</title>
        <authorList>
            <person name="Price E.P."/>
            <person name="Sarovich D.S."/>
            <person name="Harris T."/>
            <person name="Spargo J.C."/>
            <person name="Nosworthy E."/>
            <person name="Beissbarth J."/>
            <person name="Smith-Vaughan H.C."/>
        </authorList>
    </citation>
    <scope>NUCLEOTIDE SEQUENCE [LARGE SCALE GENOMIC DNA]</scope>
    <source>
        <strain evidence="1 2">ATCC 9796</strain>
    </source>
</reference>
<organism evidence="1 2">
    <name type="scientific">Haemophilus parainfluenzae</name>
    <dbReference type="NCBI Taxonomy" id="729"/>
    <lineage>
        <taxon>Bacteria</taxon>
        <taxon>Pseudomonadati</taxon>
        <taxon>Pseudomonadota</taxon>
        <taxon>Gammaproteobacteria</taxon>
        <taxon>Pasteurellales</taxon>
        <taxon>Pasteurellaceae</taxon>
        <taxon>Haemophilus</taxon>
    </lineage>
</organism>
<evidence type="ECO:0000313" key="2">
    <source>
        <dbReference type="Proteomes" id="UP000092740"/>
    </source>
</evidence>
<dbReference type="EMBL" id="MAQD01000007">
    <property type="protein sequence ID" value="OBY51123.1"/>
    <property type="molecule type" value="Genomic_DNA"/>
</dbReference>
<protein>
    <submittedName>
        <fullName evidence="1">Uncharacterized protein</fullName>
    </submittedName>
</protein>
<comment type="caution">
    <text evidence="1">The sequence shown here is derived from an EMBL/GenBank/DDBJ whole genome shotgun (WGS) entry which is preliminary data.</text>
</comment>
<dbReference type="Proteomes" id="UP000092740">
    <property type="component" value="Unassembled WGS sequence"/>
</dbReference>
<accession>A0AB36E805</accession>
<dbReference type="RefSeq" id="WP_065285975.1">
    <property type="nucleotide sequence ID" value="NZ_MAQD01000007.1"/>
</dbReference>
<dbReference type="AlphaFoldDB" id="A0AB36E805"/>
<gene>
    <name evidence="1" type="ORF">BBB48_06890</name>
</gene>
<name>A0AB36E805_HAEPA</name>
<sequence length="136" mass="15779">MTKSQSSMTFFFQEYCKKHNLTHEEIQERFAILQYSVEAERDTVQDHQTLEVIFQKLRQAAQNKRAQTHSTNQDACQSHQATKKEHSLVVSVESATELAVLEYFQAFFQSDRSPCEILKLSNRLFILGQAYNKSGK</sequence>